<dbReference type="SMART" id="SM00494">
    <property type="entry name" value="ChtBD2"/>
    <property type="match status" value="4"/>
</dbReference>
<keyword evidence="4" id="KW-1015">Disulfide bond</keyword>
<evidence type="ECO:0000256" key="4">
    <source>
        <dbReference type="ARBA" id="ARBA00023157"/>
    </source>
</evidence>
<evidence type="ECO:0000256" key="1">
    <source>
        <dbReference type="ARBA" id="ARBA00022669"/>
    </source>
</evidence>
<evidence type="ECO:0000259" key="7">
    <source>
        <dbReference type="PROSITE" id="PS50940"/>
    </source>
</evidence>
<dbReference type="KEGG" id="lll:129796682"/>
<dbReference type="AlphaFoldDB" id="A0A1B0CR82"/>
<dbReference type="EMBL" id="AJWK01024476">
    <property type="status" value="NOT_ANNOTATED_CDS"/>
    <property type="molecule type" value="Genomic_DNA"/>
</dbReference>
<dbReference type="GeneID" id="129796682"/>
<protein>
    <recommendedName>
        <fullName evidence="7">Chitin-binding type-2 domain-containing protein</fullName>
    </recommendedName>
</protein>
<accession>A0A1B0CR82</accession>
<dbReference type="SUPFAM" id="SSF57625">
    <property type="entry name" value="Invertebrate chitin-binding proteins"/>
    <property type="match status" value="4"/>
</dbReference>
<feature type="domain" description="Chitin-binding type-2" evidence="7">
    <location>
        <begin position="94"/>
        <end position="150"/>
    </location>
</feature>
<dbReference type="GO" id="GO:0005576">
    <property type="term" value="C:extracellular region"/>
    <property type="evidence" value="ECO:0007669"/>
    <property type="project" value="InterPro"/>
</dbReference>
<dbReference type="Proteomes" id="UP000092461">
    <property type="component" value="Unassembled WGS sequence"/>
</dbReference>
<organism evidence="8 9">
    <name type="scientific">Lutzomyia longipalpis</name>
    <name type="common">Sand fly</name>
    <dbReference type="NCBI Taxonomy" id="7200"/>
    <lineage>
        <taxon>Eukaryota</taxon>
        <taxon>Metazoa</taxon>
        <taxon>Ecdysozoa</taxon>
        <taxon>Arthropoda</taxon>
        <taxon>Hexapoda</taxon>
        <taxon>Insecta</taxon>
        <taxon>Pterygota</taxon>
        <taxon>Neoptera</taxon>
        <taxon>Endopterygota</taxon>
        <taxon>Diptera</taxon>
        <taxon>Nematocera</taxon>
        <taxon>Psychodoidea</taxon>
        <taxon>Psychodidae</taxon>
        <taxon>Lutzomyia</taxon>
        <taxon>Lutzomyia</taxon>
    </lineage>
</organism>
<dbReference type="PROSITE" id="PS50940">
    <property type="entry name" value="CHIT_BIND_II"/>
    <property type="match status" value="4"/>
</dbReference>
<feature type="chain" id="PRO_5008406056" description="Chitin-binding type-2 domain-containing protein" evidence="6">
    <location>
        <begin position="20"/>
        <end position="281"/>
    </location>
</feature>
<dbReference type="VEuPathDB" id="VectorBase:LLOJ007380"/>
<evidence type="ECO:0000313" key="8">
    <source>
        <dbReference type="EnsemblMetazoa" id="LLOJ007380-PA"/>
    </source>
</evidence>
<evidence type="ECO:0000256" key="5">
    <source>
        <dbReference type="ARBA" id="ARBA00023180"/>
    </source>
</evidence>
<keyword evidence="1" id="KW-0147">Chitin-binding</keyword>
<evidence type="ECO:0000313" key="9">
    <source>
        <dbReference type="Proteomes" id="UP000092461"/>
    </source>
</evidence>
<reference evidence="8" key="1">
    <citation type="submission" date="2020-05" db="UniProtKB">
        <authorList>
            <consortium name="EnsemblMetazoa"/>
        </authorList>
    </citation>
    <scope>IDENTIFICATION</scope>
    <source>
        <strain evidence="8">Jacobina</strain>
    </source>
</reference>
<dbReference type="VEuPathDB" id="VectorBase:LLONM1_001149"/>
<dbReference type="Pfam" id="PF01607">
    <property type="entry name" value="CBM_14"/>
    <property type="match status" value="4"/>
</dbReference>
<feature type="domain" description="Chitin-binding type-2" evidence="7">
    <location>
        <begin position="159"/>
        <end position="215"/>
    </location>
</feature>
<dbReference type="RefSeq" id="XP_055694779.1">
    <property type="nucleotide sequence ID" value="XM_055838804.1"/>
</dbReference>
<feature type="signal peptide" evidence="6">
    <location>
        <begin position="1"/>
        <end position="19"/>
    </location>
</feature>
<feature type="domain" description="Chitin-binding type-2" evidence="7">
    <location>
        <begin position="225"/>
        <end position="281"/>
    </location>
</feature>
<dbReference type="Gene3D" id="2.170.140.10">
    <property type="entry name" value="Chitin binding domain"/>
    <property type="match status" value="4"/>
</dbReference>
<dbReference type="PANTHER" id="PTHR23301:SF0">
    <property type="entry name" value="CHITIN-BINDING TYPE-2 DOMAIN-CONTAINING PROTEIN-RELATED"/>
    <property type="match status" value="1"/>
</dbReference>
<dbReference type="PANTHER" id="PTHR23301">
    <property type="entry name" value="CHITIN BINDING PERITROPHIN-A"/>
    <property type="match status" value="1"/>
</dbReference>
<dbReference type="InterPro" id="IPR036508">
    <property type="entry name" value="Chitin-bd_dom_sf"/>
</dbReference>
<evidence type="ECO:0000256" key="3">
    <source>
        <dbReference type="ARBA" id="ARBA00022737"/>
    </source>
</evidence>
<feature type="domain" description="Chitin-binding type-2" evidence="7">
    <location>
        <begin position="22"/>
        <end position="84"/>
    </location>
</feature>
<keyword evidence="5" id="KW-0325">Glycoprotein</keyword>
<dbReference type="GO" id="GO:0008061">
    <property type="term" value="F:chitin binding"/>
    <property type="evidence" value="ECO:0007669"/>
    <property type="project" value="UniProtKB-KW"/>
</dbReference>
<sequence length="281" mass="31635">MHSRGHLLVLCVLLGVTTATQHWQCPPSEILREKFGSFPHPTSCQMYLSCTADGNLIEKSCPVGEEFNHWKFRCDAPTSHGCSIRLEKKTTEQLPNCHNQADGRKFPTRNCNSFVICISGQPKLQSCDWGLLFNADLEVCDWAANVRCYETSGPPIGPAPDCKYQDGAYLPNIYDCNSFYVCQNNVPMLQRCDAALVFDPSIGTCNWPNQVNCVPEPLPDVDPFLPDCNGREWEYIAHPANCGAYYRCEHNRAVLYHCDEGLLFDPRLLTCNWAPQVVCFS</sequence>
<evidence type="ECO:0000256" key="6">
    <source>
        <dbReference type="SAM" id="SignalP"/>
    </source>
</evidence>
<dbReference type="InterPro" id="IPR002557">
    <property type="entry name" value="Chitin-bd_dom"/>
</dbReference>
<keyword evidence="2 6" id="KW-0732">Signal</keyword>
<proteinExistence type="predicted"/>
<dbReference type="EnsemblMetazoa" id="LLOJ007380-RA">
    <property type="protein sequence ID" value="LLOJ007380-PA"/>
    <property type="gene ID" value="LLOJ007380"/>
</dbReference>
<keyword evidence="3" id="KW-0677">Repeat</keyword>
<evidence type="ECO:0000256" key="2">
    <source>
        <dbReference type="ARBA" id="ARBA00022729"/>
    </source>
</evidence>
<dbReference type="InterPro" id="IPR051940">
    <property type="entry name" value="Chitin_bind-dev_reg"/>
</dbReference>
<keyword evidence="9" id="KW-1185">Reference proteome</keyword>
<dbReference type="OrthoDB" id="7715901at2759"/>
<name>A0A1B0CR82_LUTLO</name>